<evidence type="ECO:0000313" key="7">
    <source>
        <dbReference type="Proteomes" id="UP000019681"/>
    </source>
</evidence>
<keyword evidence="7" id="KW-1185">Reference proteome</keyword>
<reference evidence="6 7" key="1">
    <citation type="journal article" date="2014" name="Genome Announc.">
        <title>Draft Genome Sequence of Fervidicella metallireducens Strain AeBT, an Iron-Reducing Thermoanaerobe from the Great Artesian Basin.</title>
        <authorList>
            <person name="Patel B.K."/>
        </authorList>
    </citation>
    <scope>NUCLEOTIDE SEQUENCE [LARGE SCALE GENOMIC DNA]</scope>
    <source>
        <strain evidence="6 7">AeB</strain>
    </source>
</reference>
<evidence type="ECO:0000256" key="2">
    <source>
        <dbReference type="ARBA" id="ARBA00022723"/>
    </source>
</evidence>
<dbReference type="Proteomes" id="UP000019681">
    <property type="component" value="Unassembled WGS sequence"/>
</dbReference>
<evidence type="ECO:0000256" key="4">
    <source>
        <dbReference type="ARBA" id="ARBA00023014"/>
    </source>
</evidence>
<keyword evidence="2" id="KW-0479">Metal-binding</keyword>
<dbReference type="InterPro" id="IPR017896">
    <property type="entry name" value="4Fe4S_Fe-S-bd"/>
</dbReference>
<accession>A0A017RU90</accession>
<keyword evidence="4" id="KW-0411">Iron-sulfur</keyword>
<evidence type="ECO:0000259" key="5">
    <source>
        <dbReference type="PROSITE" id="PS51379"/>
    </source>
</evidence>
<evidence type="ECO:0000256" key="1">
    <source>
        <dbReference type="ARBA" id="ARBA00022485"/>
    </source>
</evidence>
<comment type="caution">
    <text evidence="6">The sequence shown here is derived from an EMBL/GenBank/DDBJ whole genome shotgun (WGS) entry which is preliminary data.</text>
</comment>
<dbReference type="PANTHER" id="PTHR43687">
    <property type="entry name" value="ADENYLYLSULFATE REDUCTASE, BETA SUBUNIT"/>
    <property type="match status" value="1"/>
</dbReference>
<proteinExistence type="predicted"/>
<dbReference type="RefSeq" id="WP_035381407.1">
    <property type="nucleotide sequence ID" value="NZ_AZQP01000055.1"/>
</dbReference>
<dbReference type="EMBL" id="AZQP01000055">
    <property type="protein sequence ID" value="EYE87455.1"/>
    <property type="molecule type" value="Genomic_DNA"/>
</dbReference>
<dbReference type="STRING" id="1403537.Q428_13165"/>
<sequence>MSKTWYPVIDYSQCKECGACINKCKHGVYEQRKNRPVVVNPEGCVHGCRGCQNLCPSGAIQYVGDTDGNNSCSCGCSGCC</sequence>
<evidence type="ECO:0000313" key="6">
    <source>
        <dbReference type="EMBL" id="EYE87455.1"/>
    </source>
</evidence>
<feature type="domain" description="4Fe-4S ferredoxin-type" evidence="5">
    <location>
        <begin position="5"/>
        <end position="34"/>
    </location>
</feature>
<dbReference type="GO" id="GO:0051539">
    <property type="term" value="F:4 iron, 4 sulfur cluster binding"/>
    <property type="evidence" value="ECO:0007669"/>
    <property type="project" value="UniProtKB-KW"/>
</dbReference>
<dbReference type="AlphaFoldDB" id="A0A017RU90"/>
<dbReference type="PANTHER" id="PTHR43687:SF1">
    <property type="entry name" value="FERREDOXIN III"/>
    <property type="match status" value="1"/>
</dbReference>
<keyword evidence="3" id="KW-0408">Iron</keyword>
<dbReference type="InterPro" id="IPR050572">
    <property type="entry name" value="Fe-S_Ferredoxin"/>
</dbReference>
<organism evidence="6 7">
    <name type="scientific">Fervidicella metallireducens AeB</name>
    <dbReference type="NCBI Taxonomy" id="1403537"/>
    <lineage>
        <taxon>Bacteria</taxon>
        <taxon>Bacillati</taxon>
        <taxon>Bacillota</taxon>
        <taxon>Clostridia</taxon>
        <taxon>Eubacteriales</taxon>
        <taxon>Clostridiaceae</taxon>
        <taxon>Fervidicella</taxon>
    </lineage>
</organism>
<name>A0A017RU90_9CLOT</name>
<dbReference type="Pfam" id="PF13237">
    <property type="entry name" value="Fer4_10"/>
    <property type="match status" value="1"/>
</dbReference>
<dbReference type="PROSITE" id="PS51379">
    <property type="entry name" value="4FE4S_FER_2"/>
    <property type="match status" value="2"/>
</dbReference>
<dbReference type="Gene3D" id="3.30.70.20">
    <property type="match status" value="1"/>
</dbReference>
<evidence type="ECO:0000256" key="3">
    <source>
        <dbReference type="ARBA" id="ARBA00023004"/>
    </source>
</evidence>
<dbReference type="OrthoDB" id="2965668at2"/>
<dbReference type="SUPFAM" id="SSF54862">
    <property type="entry name" value="4Fe-4S ferredoxins"/>
    <property type="match status" value="1"/>
</dbReference>
<keyword evidence="1" id="KW-0004">4Fe-4S</keyword>
<feature type="domain" description="4Fe-4S ferredoxin-type" evidence="5">
    <location>
        <begin position="35"/>
        <end position="65"/>
    </location>
</feature>
<gene>
    <name evidence="6" type="ORF">Q428_13165</name>
</gene>
<dbReference type="GO" id="GO:0046872">
    <property type="term" value="F:metal ion binding"/>
    <property type="evidence" value="ECO:0007669"/>
    <property type="project" value="UniProtKB-KW"/>
</dbReference>
<protein>
    <submittedName>
        <fullName evidence="6">4Fe-4S ferredoxin</fullName>
    </submittedName>
</protein>